<sequence length="147" mass="16050">MTLIERLKDEQKAAMKAKDKPRLGTIRLVMAAIKQREVDEKITLSEDDVLAVLTKMVKQRRDSVAQFEAAGRQDLADAELAEITVLEEFMPQPLTDDEVAALLDEAIAATGAASMQDMGKLMGVLKPQVQGRADMGKVSQLVKAKLG</sequence>
<dbReference type="PANTHER" id="PTHR28055:SF1">
    <property type="entry name" value="ALTERED INHERITANCE OF MITOCHONDRIA PROTEIN 41, MITOCHONDRIAL"/>
    <property type="match status" value="1"/>
</dbReference>
<dbReference type="SUPFAM" id="SSF89095">
    <property type="entry name" value="GatB/YqeY motif"/>
    <property type="match status" value="1"/>
</dbReference>
<dbReference type="Pfam" id="PF09424">
    <property type="entry name" value="YqeY"/>
    <property type="match status" value="1"/>
</dbReference>
<evidence type="ECO:0000313" key="1">
    <source>
        <dbReference type="EMBL" id="MDV5171038.1"/>
    </source>
</evidence>
<gene>
    <name evidence="1" type="ORF">R2X38_18740</name>
</gene>
<dbReference type="Gene3D" id="1.10.10.410">
    <property type="match status" value="1"/>
</dbReference>
<comment type="caution">
    <text evidence="1">The sequence shown here is derived from an EMBL/GenBank/DDBJ whole genome shotgun (WGS) entry which is preliminary data.</text>
</comment>
<name>A0ABU3ZM42_9GAMM</name>
<dbReference type="Gene3D" id="1.10.1510.10">
    <property type="entry name" value="Uncharacterised protein YqeY/AIM41 PF09424, N-terminal domain"/>
    <property type="match status" value="1"/>
</dbReference>
<organism evidence="1 2">
    <name type="scientific">Photobacterium rosenbergii</name>
    <dbReference type="NCBI Taxonomy" id="294936"/>
    <lineage>
        <taxon>Bacteria</taxon>
        <taxon>Pseudomonadati</taxon>
        <taxon>Pseudomonadota</taxon>
        <taxon>Gammaproteobacteria</taxon>
        <taxon>Vibrionales</taxon>
        <taxon>Vibrionaceae</taxon>
        <taxon>Photobacterium</taxon>
    </lineage>
</organism>
<dbReference type="InterPro" id="IPR042184">
    <property type="entry name" value="YqeY/Aim41_N"/>
</dbReference>
<reference evidence="1 2" key="1">
    <citation type="submission" date="2023-10" db="EMBL/GenBank/DDBJ databases">
        <title>Marine bacteria isolated from horseshoe crab.</title>
        <authorList>
            <person name="Cheng T.H."/>
        </authorList>
    </citation>
    <scope>NUCLEOTIDE SEQUENCE [LARGE SCALE GENOMIC DNA]</scope>
    <source>
        <strain evidence="1 2">HSC6</strain>
    </source>
</reference>
<protein>
    <submittedName>
        <fullName evidence="1">GatB/YqeY domain-containing protein</fullName>
    </submittedName>
</protein>
<evidence type="ECO:0000313" key="2">
    <source>
        <dbReference type="Proteomes" id="UP001186452"/>
    </source>
</evidence>
<dbReference type="InterPro" id="IPR019004">
    <property type="entry name" value="YqeY/Aim41"/>
</dbReference>
<proteinExistence type="predicted"/>
<dbReference type="EMBL" id="JAWJZI010000009">
    <property type="protein sequence ID" value="MDV5171038.1"/>
    <property type="molecule type" value="Genomic_DNA"/>
</dbReference>
<dbReference type="RefSeq" id="WP_317523860.1">
    <property type="nucleotide sequence ID" value="NZ_JAWJZI010000009.1"/>
</dbReference>
<keyword evidence="2" id="KW-1185">Reference proteome</keyword>
<dbReference type="Proteomes" id="UP001186452">
    <property type="component" value="Unassembled WGS sequence"/>
</dbReference>
<accession>A0ABU3ZM42</accession>
<dbReference type="PANTHER" id="PTHR28055">
    <property type="entry name" value="ALTERED INHERITANCE OF MITOCHONDRIA PROTEIN 41, MITOCHONDRIAL"/>
    <property type="match status" value="1"/>
</dbReference>
<dbReference type="InterPro" id="IPR003789">
    <property type="entry name" value="Asn/Gln_tRNA_amidoTrase-B-like"/>
</dbReference>
<dbReference type="InterPro" id="IPR023168">
    <property type="entry name" value="GatB_Yqey_C_2"/>
</dbReference>